<keyword evidence="8" id="KW-0807">Transducer</keyword>
<gene>
    <name evidence="12 13" type="primary">LOC116300161</name>
</gene>
<dbReference type="GO" id="GO:0004993">
    <property type="term" value="F:G protein-coupled serotonin receptor activity"/>
    <property type="evidence" value="ECO:0007669"/>
    <property type="project" value="TreeGrafter"/>
</dbReference>
<protein>
    <submittedName>
        <fullName evidence="12 13">D(1A) dopamine receptor-like</fullName>
    </submittedName>
</protein>
<dbReference type="KEGG" id="aten:116300161"/>
<keyword evidence="3 9" id="KW-0812">Transmembrane</keyword>
<sequence length="332" mass="37852">MSWWANNSSLIASNGSLPLFARSGTEVSIFVIIYILLSATVVVGNILVVASYATNAKLRTGISMFFVSLAVSDLCVGLISIPWWIYQLLCSPTIKNCSSKDTNLIILNRIFDIFSALASIMNLVAISIERRIVVSNLKKISKRGRNKKVNLFMISVAWLLAMSISIYNGIYSSLAYSRIRTLVLFLCGFVVPLVIMVFIYIDIYRLVRKTQEKISRHISLHQRRVRVNTFEERKTAQTVIIITALFVLAWTPFFVVSVLYPYSPSSLPSGEKLKSLIDFIKWMHYSNSAVNPFVYAFRNEEIRKAMLRVIPNCFYYLCCKAGSAQERRLRRY</sequence>
<dbReference type="GO" id="GO:0005886">
    <property type="term" value="C:plasma membrane"/>
    <property type="evidence" value="ECO:0007669"/>
    <property type="project" value="UniProtKB-SubCell"/>
</dbReference>
<dbReference type="GO" id="GO:0030594">
    <property type="term" value="F:neurotransmitter receptor activity"/>
    <property type="evidence" value="ECO:0007669"/>
    <property type="project" value="TreeGrafter"/>
</dbReference>
<evidence type="ECO:0000313" key="13">
    <source>
        <dbReference type="RefSeq" id="XP_031564814.1"/>
    </source>
</evidence>
<evidence type="ECO:0000256" key="1">
    <source>
        <dbReference type="ARBA" id="ARBA00004651"/>
    </source>
</evidence>
<dbReference type="RefSeq" id="XP_031564814.1">
    <property type="nucleotide sequence ID" value="XM_031708954.1"/>
</dbReference>
<dbReference type="AlphaFoldDB" id="A0A6P8I9V4"/>
<feature type="domain" description="G-protein coupled receptors family 1 profile" evidence="10">
    <location>
        <begin position="44"/>
        <end position="295"/>
    </location>
</feature>
<comment type="subcellular location">
    <subcellularLocation>
        <location evidence="1">Cell membrane</location>
        <topology evidence="1">Multi-pass membrane protein</topology>
    </subcellularLocation>
</comment>
<evidence type="ECO:0000256" key="7">
    <source>
        <dbReference type="ARBA" id="ARBA00023170"/>
    </source>
</evidence>
<dbReference type="GO" id="GO:0030425">
    <property type="term" value="C:dendrite"/>
    <property type="evidence" value="ECO:0007669"/>
    <property type="project" value="TreeGrafter"/>
</dbReference>
<keyword evidence="2" id="KW-1003">Cell membrane</keyword>
<feature type="transmembrane region" description="Helical" evidence="9">
    <location>
        <begin position="27"/>
        <end position="53"/>
    </location>
</feature>
<evidence type="ECO:0000256" key="6">
    <source>
        <dbReference type="ARBA" id="ARBA00023136"/>
    </source>
</evidence>
<name>A0A6P8I9V4_ACTTE</name>
<dbReference type="RefSeq" id="XP_031564813.1">
    <property type="nucleotide sequence ID" value="XM_031708953.1"/>
</dbReference>
<evidence type="ECO:0000313" key="12">
    <source>
        <dbReference type="RefSeq" id="XP_031564813.1"/>
    </source>
</evidence>
<evidence type="ECO:0000256" key="2">
    <source>
        <dbReference type="ARBA" id="ARBA00022475"/>
    </source>
</evidence>
<evidence type="ECO:0000313" key="11">
    <source>
        <dbReference type="Proteomes" id="UP000515163"/>
    </source>
</evidence>
<dbReference type="PRINTS" id="PR00237">
    <property type="entry name" value="GPCRRHODOPSN"/>
</dbReference>
<dbReference type="PANTHER" id="PTHR24247">
    <property type="entry name" value="5-HYDROXYTRYPTAMINE RECEPTOR"/>
    <property type="match status" value="1"/>
</dbReference>
<evidence type="ECO:0000256" key="9">
    <source>
        <dbReference type="SAM" id="Phobius"/>
    </source>
</evidence>
<dbReference type="GO" id="GO:0007268">
    <property type="term" value="P:chemical synaptic transmission"/>
    <property type="evidence" value="ECO:0007669"/>
    <property type="project" value="TreeGrafter"/>
</dbReference>
<dbReference type="SUPFAM" id="SSF81321">
    <property type="entry name" value="Family A G protein-coupled receptor-like"/>
    <property type="match status" value="1"/>
</dbReference>
<dbReference type="GO" id="GO:0007187">
    <property type="term" value="P:G protein-coupled receptor signaling pathway, coupled to cyclic nucleotide second messenger"/>
    <property type="evidence" value="ECO:0007669"/>
    <property type="project" value="TreeGrafter"/>
</dbReference>
<dbReference type="Gene3D" id="1.20.1070.10">
    <property type="entry name" value="Rhodopsin 7-helix transmembrane proteins"/>
    <property type="match status" value="1"/>
</dbReference>
<keyword evidence="6 9" id="KW-0472">Membrane</keyword>
<keyword evidence="7" id="KW-0675">Receptor</keyword>
<feature type="transmembrane region" description="Helical" evidence="9">
    <location>
        <begin position="65"/>
        <end position="86"/>
    </location>
</feature>
<dbReference type="InterPro" id="IPR017452">
    <property type="entry name" value="GPCR_Rhodpsn_7TM"/>
</dbReference>
<keyword evidence="4 9" id="KW-1133">Transmembrane helix</keyword>
<accession>A0A6P8I9V4</accession>
<dbReference type="Pfam" id="PF00001">
    <property type="entry name" value="7tm_1"/>
    <property type="match status" value="1"/>
</dbReference>
<evidence type="ECO:0000256" key="8">
    <source>
        <dbReference type="ARBA" id="ARBA00023224"/>
    </source>
</evidence>
<evidence type="ECO:0000256" key="4">
    <source>
        <dbReference type="ARBA" id="ARBA00022989"/>
    </source>
</evidence>
<feature type="transmembrane region" description="Helical" evidence="9">
    <location>
        <begin position="239"/>
        <end position="262"/>
    </location>
</feature>
<proteinExistence type="predicted"/>
<evidence type="ECO:0000256" key="5">
    <source>
        <dbReference type="ARBA" id="ARBA00023040"/>
    </source>
</evidence>
<feature type="transmembrane region" description="Helical" evidence="9">
    <location>
        <begin position="149"/>
        <end position="170"/>
    </location>
</feature>
<feature type="transmembrane region" description="Helical" evidence="9">
    <location>
        <begin position="282"/>
        <end position="298"/>
    </location>
</feature>
<dbReference type="Proteomes" id="UP000515163">
    <property type="component" value="Unplaced"/>
</dbReference>
<dbReference type="GO" id="GO:0045202">
    <property type="term" value="C:synapse"/>
    <property type="evidence" value="ECO:0007669"/>
    <property type="project" value="GOC"/>
</dbReference>
<feature type="transmembrane region" description="Helical" evidence="9">
    <location>
        <begin position="106"/>
        <end position="128"/>
    </location>
</feature>
<evidence type="ECO:0000259" key="10">
    <source>
        <dbReference type="PROSITE" id="PS50262"/>
    </source>
</evidence>
<dbReference type="GeneID" id="116300161"/>
<dbReference type="PROSITE" id="PS50262">
    <property type="entry name" value="G_PROTEIN_RECEP_F1_2"/>
    <property type="match status" value="1"/>
</dbReference>
<dbReference type="InterPro" id="IPR000276">
    <property type="entry name" value="GPCR_Rhodpsn"/>
</dbReference>
<dbReference type="PANTHER" id="PTHR24247:SF202">
    <property type="entry name" value="5-HYDROXYTRYPTAMINE RECEPTOR 1"/>
    <property type="match status" value="1"/>
</dbReference>
<keyword evidence="11" id="KW-1185">Reference proteome</keyword>
<evidence type="ECO:0000256" key="3">
    <source>
        <dbReference type="ARBA" id="ARBA00022692"/>
    </source>
</evidence>
<reference evidence="12 13" key="1">
    <citation type="submission" date="2025-04" db="UniProtKB">
        <authorList>
            <consortium name="RefSeq"/>
        </authorList>
    </citation>
    <scope>IDENTIFICATION</scope>
    <source>
        <tissue evidence="12 13">Tentacle</tissue>
    </source>
</reference>
<dbReference type="OrthoDB" id="10042731at2759"/>
<keyword evidence="5" id="KW-0297">G-protein coupled receptor</keyword>
<organism evidence="11 12">
    <name type="scientific">Actinia tenebrosa</name>
    <name type="common">Australian red waratah sea anemone</name>
    <dbReference type="NCBI Taxonomy" id="6105"/>
    <lineage>
        <taxon>Eukaryota</taxon>
        <taxon>Metazoa</taxon>
        <taxon>Cnidaria</taxon>
        <taxon>Anthozoa</taxon>
        <taxon>Hexacorallia</taxon>
        <taxon>Actiniaria</taxon>
        <taxon>Actiniidae</taxon>
        <taxon>Actinia</taxon>
    </lineage>
</organism>
<feature type="transmembrane region" description="Helical" evidence="9">
    <location>
        <begin position="182"/>
        <end position="207"/>
    </location>
</feature>